<dbReference type="InterPro" id="IPR017907">
    <property type="entry name" value="Znf_RING_CS"/>
</dbReference>
<dbReference type="PROSITE" id="PS00518">
    <property type="entry name" value="ZF_RING_1"/>
    <property type="match status" value="2"/>
</dbReference>
<evidence type="ECO:0000256" key="7">
    <source>
        <dbReference type="ARBA" id="ARBA00022786"/>
    </source>
</evidence>
<dbReference type="GO" id="GO:0016567">
    <property type="term" value="P:protein ubiquitination"/>
    <property type="evidence" value="ECO:0007669"/>
    <property type="project" value="UniProtKB-UniPathway"/>
</dbReference>
<dbReference type="UniPathway" id="UPA00143"/>
<name>A0A1D1XEI7_9ARAE</name>
<comment type="domain">
    <text evidence="11">The RING-type zinc finger domain is responsible for E3 ligase activity.</text>
</comment>
<dbReference type="PANTHER" id="PTHR12313">
    <property type="entry name" value="E3 UBIQUITIN-PROTEIN LIGASE RNF5-RELATED"/>
    <property type="match status" value="1"/>
</dbReference>
<accession>A0A1D1XEI7</accession>
<dbReference type="GO" id="GO:0008270">
    <property type="term" value="F:zinc ion binding"/>
    <property type="evidence" value="ECO:0007669"/>
    <property type="project" value="UniProtKB-KW"/>
</dbReference>
<dbReference type="InterPro" id="IPR001841">
    <property type="entry name" value="Znf_RING"/>
</dbReference>
<evidence type="ECO:0000256" key="10">
    <source>
        <dbReference type="PROSITE-ProRule" id="PRU00175"/>
    </source>
</evidence>
<keyword evidence="8 11" id="KW-0862">Zinc</keyword>
<dbReference type="EC" id="2.3.2.27" evidence="11"/>
<evidence type="ECO:0000313" key="13">
    <source>
        <dbReference type="EMBL" id="JAT40827.1"/>
    </source>
</evidence>
<evidence type="ECO:0000256" key="2">
    <source>
        <dbReference type="ARBA" id="ARBA00004308"/>
    </source>
</evidence>
<evidence type="ECO:0000256" key="11">
    <source>
        <dbReference type="RuleBase" id="RU369090"/>
    </source>
</evidence>
<dbReference type="SMART" id="SM00184">
    <property type="entry name" value="RING"/>
    <property type="match status" value="2"/>
</dbReference>
<comment type="pathway">
    <text evidence="3 11">Protein modification; protein ubiquitination.</text>
</comment>
<keyword evidence="9" id="KW-0472">Membrane</keyword>
<dbReference type="InterPro" id="IPR045103">
    <property type="entry name" value="RNF5/RNF185-like"/>
</dbReference>
<dbReference type="GO" id="GO:0005789">
    <property type="term" value="C:endoplasmic reticulum membrane"/>
    <property type="evidence" value="ECO:0007669"/>
    <property type="project" value="UniProtKB-SubCell"/>
</dbReference>
<evidence type="ECO:0000256" key="6">
    <source>
        <dbReference type="ARBA" id="ARBA00022771"/>
    </source>
</evidence>
<keyword evidence="7 11" id="KW-0833">Ubl conjugation pathway</keyword>
<evidence type="ECO:0000256" key="1">
    <source>
        <dbReference type="ARBA" id="ARBA00000900"/>
    </source>
</evidence>
<proteinExistence type="predicted"/>
<dbReference type="InterPro" id="IPR027370">
    <property type="entry name" value="Znf-RING_euk"/>
</dbReference>
<keyword evidence="5 11" id="KW-0479">Metal-binding</keyword>
<sequence>MVCAQCNLCRRAAVDPAVNRCGHLFCWPCLRDELRRRSGEPFKCPSCGRRVSPPHLTTIYGQQRSSGPRDDGDNGGGWCARDDGCPPGSPDVAPDMMDVDGSGPADAVMMDADGSGADPMDVDDGGGDGTMGFGPEEEMAHLECHICLDDAEEPVVTPCGHVYCCPCLFQWLDGRRRKCPMCKNPVSESKVTLVVAAPAQGGERRPRS</sequence>
<evidence type="ECO:0000256" key="3">
    <source>
        <dbReference type="ARBA" id="ARBA00004906"/>
    </source>
</evidence>
<feature type="domain" description="RING-type" evidence="12">
    <location>
        <begin position="6"/>
        <end position="47"/>
    </location>
</feature>
<dbReference type="InterPro" id="IPR013083">
    <property type="entry name" value="Znf_RING/FYVE/PHD"/>
</dbReference>
<evidence type="ECO:0000259" key="12">
    <source>
        <dbReference type="PROSITE" id="PS50089"/>
    </source>
</evidence>
<organism evidence="13">
    <name type="scientific">Anthurium amnicola</name>
    <dbReference type="NCBI Taxonomy" id="1678845"/>
    <lineage>
        <taxon>Eukaryota</taxon>
        <taxon>Viridiplantae</taxon>
        <taxon>Streptophyta</taxon>
        <taxon>Embryophyta</taxon>
        <taxon>Tracheophyta</taxon>
        <taxon>Spermatophyta</taxon>
        <taxon>Magnoliopsida</taxon>
        <taxon>Liliopsida</taxon>
        <taxon>Araceae</taxon>
        <taxon>Pothoideae</taxon>
        <taxon>Potheae</taxon>
        <taxon>Anthurium</taxon>
    </lineage>
</organism>
<dbReference type="Pfam" id="PF00097">
    <property type="entry name" value="zf-C3HC4"/>
    <property type="match status" value="1"/>
</dbReference>
<gene>
    <name evidence="13" type="primary">RNF5</name>
    <name evidence="13" type="ORF">g.90692</name>
</gene>
<dbReference type="SUPFAM" id="SSF57850">
    <property type="entry name" value="RING/U-box"/>
    <property type="match status" value="2"/>
</dbReference>
<evidence type="ECO:0000256" key="5">
    <source>
        <dbReference type="ARBA" id="ARBA00022723"/>
    </source>
</evidence>
<comment type="subcellular location">
    <subcellularLocation>
        <location evidence="2">Endomembrane system</location>
    </subcellularLocation>
    <subcellularLocation>
        <location evidence="11">Endoplasmic reticulum membrane</location>
        <topology evidence="11">Single-pass type IV membrane protein</topology>
    </subcellularLocation>
</comment>
<dbReference type="Gene3D" id="3.30.40.10">
    <property type="entry name" value="Zinc/RING finger domain, C3HC4 (zinc finger)"/>
    <property type="match status" value="2"/>
</dbReference>
<evidence type="ECO:0000256" key="4">
    <source>
        <dbReference type="ARBA" id="ARBA00022679"/>
    </source>
</evidence>
<evidence type="ECO:0000256" key="8">
    <source>
        <dbReference type="ARBA" id="ARBA00022833"/>
    </source>
</evidence>
<reference evidence="13" key="1">
    <citation type="submission" date="2015-07" db="EMBL/GenBank/DDBJ databases">
        <title>Transcriptome Assembly of Anthurium amnicola.</title>
        <authorList>
            <person name="Suzuki J."/>
        </authorList>
    </citation>
    <scope>NUCLEOTIDE SEQUENCE</scope>
</reference>
<evidence type="ECO:0000256" key="9">
    <source>
        <dbReference type="ARBA" id="ARBA00023136"/>
    </source>
</evidence>
<dbReference type="PROSITE" id="PS50089">
    <property type="entry name" value="ZF_RING_2"/>
    <property type="match status" value="2"/>
</dbReference>
<feature type="domain" description="RING-type" evidence="12">
    <location>
        <begin position="144"/>
        <end position="183"/>
    </location>
</feature>
<dbReference type="Pfam" id="PF13445">
    <property type="entry name" value="zf-RING_UBOX"/>
    <property type="match status" value="1"/>
</dbReference>
<comment type="catalytic activity">
    <reaction evidence="1 11">
        <text>S-ubiquitinyl-[E2 ubiquitin-conjugating enzyme]-L-cysteine + [acceptor protein]-L-lysine = [E2 ubiquitin-conjugating enzyme]-L-cysteine + N(6)-ubiquitinyl-[acceptor protein]-L-lysine.</text>
        <dbReference type="EC" id="2.3.2.27"/>
    </reaction>
</comment>
<keyword evidence="11" id="KW-0256">Endoplasmic reticulum</keyword>
<dbReference type="GO" id="GO:0061630">
    <property type="term" value="F:ubiquitin protein ligase activity"/>
    <property type="evidence" value="ECO:0007669"/>
    <property type="project" value="UniProtKB-UniRule"/>
</dbReference>
<dbReference type="InterPro" id="IPR018957">
    <property type="entry name" value="Znf_C3HC4_RING-type"/>
</dbReference>
<dbReference type="AlphaFoldDB" id="A0A1D1XEI7"/>
<dbReference type="GO" id="GO:0006511">
    <property type="term" value="P:ubiquitin-dependent protein catabolic process"/>
    <property type="evidence" value="ECO:0007669"/>
    <property type="project" value="UniProtKB-UniRule"/>
</dbReference>
<dbReference type="EMBL" id="GDJX01027109">
    <property type="protein sequence ID" value="JAT40827.1"/>
    <property type="molecule type" value="Transcribed_RNA"/>
</dbReference>
<keyword evidence="6 10" id="KW-0863">Zinc-finger</keyword>
<comment type="function">
    <text evidence="11">E3 ubiquitin-protein ligase.</text>
</comment>
<protein>
    <recommendedName>
        <fullName evidence="11">E3 ubiquitin-protein ligase RMA</fullName>
        <ecNumber evidence="11">2.3.2.27</ecNumber>
    </recommendedName>
    <alternativeName>
        <fullName evidence="11">Protein RING membrane-anchor</fullName>
    </alternativeName>
    <alternativeName>
        <fullName evidence="11">RING-type E3 ubiquitin transferase RMA</fullName>
    </alternativeName>
</protein>
<keyword evidence="4 11" id="KW-0808">Transferase</keyword>